<evidence type="ECO:0000256" key="6">
    <source>
        <dbReference type="ARBA" id="ARBA00022670"/>
    </source>
</evidence>
<feature type="chain" id="PRO_5041414314" description="Probable periplasmic serine endoprotease DegP-like" evidence="12">
    <location>
        <begin position="29"/>
        <end position="467"/>
    </location>
</feature>
<dbReference type="Gene3D" id="2.30.42.10">
    <property type="match status" value="2"/>
</dbReference>
<evidence type="ECO:0000256" key="5">
    <source>
        <dbReference type="ARBA" id="ARBA00013958"/>
    </source>
</evidence>
<keyword evidence="6" id="KW-0645">Protease</keyword>
<evidence type="ECO:0000256" key="12">
    <source>
        <dbReference type="SAM" id="SignalP"/>
    </source>
</evidence>
<dbReference type="InterPro" id="IPR041489">
    <property type="entry name" value="PDZ_6"/>
</dbReference>
<organism evidence="14 15">
    <name type="scientific">Limobrevibacterium gyesilva</name>
    <dbReference type="NCBI Taxonomy" id="2991712"/>
    <lineage>
        <taxon>Bacteria</taxon>
        <taxon>Pseudomonadati</taxon>
        <taxon>Pseudomonadota</taxon>
        <taxon>Alphaproteobacteria</taxon>
        <taxon>Acetobacterales</taxon>
        <taxon>Acetobacteraceae</taxon>
        <taxon>Limobrevibacterium</taxon>
    </lineage>
</organism>
<dbReference type="AlphaFoldDB" id="A0AA41YIJ8"/>
<evidence type="ECO:0000256" key="4">
    <source>
        <dbReference type="ARBA" id="ARBA00013035"/>
    </source>
</evidence>
<feature type="domain" description="PDZ" evidence="13">
    <location>
        <begin position="271"/>
        <end position="314"/>
    </location>
</feature>
<dbReference type="EMBL" id="JAPDNT010000003">
    <property type="protein sequence ID" value="MCW3474216.1"/>
    <property type="molecule type" value="Genomic_DNA"/>
</dbReference>
<dbReference type="SMART" id="SM00228">
    <property type="entry name" value="PDZ"/>
    <property type="match status" value="2"/>
</dbReference>
<keyword evidence="7" id="KW-0574">Periplasm</keyword>
<dbReference type="PROSITE" id="PS50106">
    <property type="entry name" value="PDZ"/>
    <property type="match status" value="2"/>
</dbReference>
<evidence type="ECO:0000256" key="2">
    <source>
        <dbReference type="ARBA" id="ARBA00004418"/>
    </source>
</evidence>
<sequence>MRCLTLRALVCAAALALSAPLAPWPATAAEPVSGLAELIPGLLPAVVNISTIKVVQAPPTPGKPGAAAAASRRKSLGSGFVIEPSGIIMTARHVIDTAVEITVTLFDGNQYRAQVLYKAPIDLALLKIDAGHPLPTIKWGDSESVRVGDLVIAIGNPLGLGSTVTSGIVSALDRDIQETPFDAFLQTDAATNPGNSGGPLFNVDGEVIGVSNSIFTPSSSSSDSGSIGLAFALPGNDAQFVLNHFKQYGRVRAGYLGAHVQPVTPAIADALGLQAATGVLVTAVDDASPAAQAQLRDGDVILKIGERPIPNVRHYNRAVGGTPFDEVAALVYWRDGQEVTIQVPWAENPRATSTAEVIMPPPLPRQERSDLGLTLAPITDAIRAKYKIPPRQKGVVVTRVAPNSIAADMGITAGDVVVKASLKPIGTPADLEAAVHAARAEGRRHLLVMFSDESGPRWVAVPLKPAA</sequence>
<keyword evidence="10" id="KW-0346">Stress response</keyword>
<keyword evidence="8" id="KW-0378">Hydrolase</keyword>
<evidence type="ECO:0000256" key="9">
    <source>
        <dbReference type="ARBA" id="ARBA00022825"/>
    </source>
</evidence>
<comment type="catalytic activity">
    <reaction evidence="1">
        <text>Acts on substrates that are at least partially unfolded. The cleavage site P1 residue is normally between a pair of hydrophobic residues, such as Val-|-Val.</text>
        <dbReference type="EC" id="3.4.21.107"/>
    </reaction>
</comment>
<dbReference type="PANTHER" id="PTHR22939:SF130">
    <property type="entry name" value="PERIPLASMIC SERINE ENDOPROTEASE DEGP-LIKE-RELATED"/>
    <property type="match status" value="1"/>
</dbReference>
<comment type="similarity">
    <text evidence="3">Belongs to the peptidase S1C family.</text>
</comment>
<keyword evidence="9" id="KW-0720">Serine protease</keyword>
<protein>
    <recommendedName>
        <fullName evidence="5">Probable periplasmic serine endoprotease DegP-like</fullName>
        <ecNumber evidence="4">3.4.21.107</ecNumber>
    </recommendedName>
    <alternativeName>
        <fullName evidence="11">Protease Do</fullName>
    </alternativeName>
</protein>
<evidence type="ECO:0000256" key="3">
    <source>
        <dbReference type="ARBA" id="ARBA00010541"/>
    </source>
</evidence>
<evidence type="ECO:0000256" key="1">
    <source>
        <dbReference type="ARBA" id="ARBA00001772"/>
    </source>
</evidence>
<dbReference type="Pfam" id="PF17820">
    <property type="entry name" value="PDZ_6"/>
    <property type="match status" value="1"/>
</dbReference>
<reference evidence="14" key="1">
    <citation type="submission" date="2022-09" db="EMBL/GenBank/DDBJ databases">
        <title>Rhodovastum sp. nov. RN2-1 isolated from soil in Seongnam, South Korea.</title>
        <authorList>
            <person name="Le N.T."/>
        </authorList>
    </citation>
    <scope>NUCLEOTIDE SEQUENCE</scope>
    <source>
        <strain evidence="14">RN2-1</strain>
    </source>
</reference>
<dbReference type="InterPro" id="IPR001478">
    <property type="entry name" value="PDZ"/>
</dbReference>
<dbReference type="EC" id="3.4.21.107" evidence="4"/>
<evidence type="ECO:0000256" key="7">
    <source>
        <dbReference type="ARBA" id="ARBA00022764"/>
    </source>
</evidence>
<evidence type="ECO:0000256" key="10">
    <source>
        <dbReference type="ARBA" id="ARBA00023016"/>
    </source>
</evidence>
<dbReference type="Pfam" id="PF13365">
    <property type="entry name" value="Trypsin_2"/>
    <property type="match status" value="1"/>
</dbReference>
<dbReference type="Pfam" id="PF13180">
    <property type="entry name" value="PDZ_2"/>
    <property type="match status" value="1"/>
</dbReference>
<dbReference type="InterPro" id="IPR001940">
    <property type="entry name" value="Peptidase_S1C"/>
</dbReference>
<dbReference type="PANTHER" id="PTHR22939">
    <property type="entry name" value="SERINE PROTEASE FAMILY S1C HTRA-RELATED"/>
    <property type="match status" value="1"/>
</dbReference>
<evidence type="ECO:0000313" key="15">
    <source>
        <dbReference type="Proteomes" id="UP001165679"/>
    </source>
</evidence>
<dbReference type="InterPro" id="IPR036034">
    <property type="entry name" value="PDZ_sf"/>
</dbReference>
<reference evidence="14" key="2">
    <citation type="submission" date="2022-10" db="EMBL/GenBank/DDBJ databases">
        <authorList>
            <person name="Trinh H.N."/>
        </authorList>
    </citation>
    <scope>NUCLEOTIDE SEQUENCE</scope>
    <source>
        <strain evidence="14">RN2-1</strain>
    </source>
</reference>
<gene>
    <name evidence="14" type="ORF">OL599_06455</name>
</gene>
<evidence type="ECO:0000259" key="13">
    <source>
        <dbReference type="PROSITE" id="PS50106"/>
    </source>
</evidence>
<accession>A0AA41YIJ8</accession>
<feature type="signal peptide" evidence="12">
    <location>
        <begin position="1"/>
        <end position="28"/>
    </location>
</feature>
<dbReference type="InterPro" id="IPR009003">
    <property type="entry name" value="Peptidase_S1_PA"/>
</dbReference>
<feature type="domain" description="PDZ" evidence="13">
    <location>
        <begin position="363"/>
        <end position="453"/>
    </location>
</feature>
<dbReference type="Proteomes" id="UP001165679">
    <property type="component" value="Unassembled WGS sequence"/>
</dbReference>
<dbReference type="GO" id="GO:0004252">
    <property type="term" value="F:serine-type endopeptidase activity"/>
    <property type="evidence" value="ECO:0007669"/>
    <property type="project" value="InterPro"/>
</dbReference>
<dbReference type="RefSeq" id="WP_264712841.1">
    <property type="nucleotide sequence ID" value="NZ_JAPDNT010000003.1"/>
</dbReference>
<dbReference type="Gene3D" id="2.40.10.120">
    <property type="match status" value="1"/>
</dbReference>
<keyword evidence="15" id="KW-1185">Reference proteome</keyword>
<evidence type="ECO:0000256" key="11">
    <source>
        <dbReference type="ARBA" id="ARBA00032850"/>
    </source>
</evidence>
<dbReference type="PRINTS" id="PR00834">
    <property type="entry name" value="PROTEASES2C"/>
</dbReference>
<dbReference type="SUPFAM" id="SSF50494">
    <property type="entry name" value="Trypsin-like serine proteases"/>
    <property type="match status" value="1"/>
</dbReference>
<comment type="caution">
    <text evidence="14">The sequence shown here is derived from an EMBL/GenBank/DDBJ whole genome shotgun (WGS) entry which is preliminary data.</text>
</comment>
<dbReference type="SUPFAM" id="SSF50156">
    <property type="entry name" value="PDZ domain-like"/>
    <property type="match status" value="2"/>
</dbReference>
<dbReference type="GO" id="GO:0006508">
    <property type="term" value="P:proteolysis"/>
    <property type="evidence" value="ECO:0007669"/>
    <property type="project" value="UniProtKB-KW"/>
</dbReference>
<name>A0AA41YIJ8_9PROT</name>
<comment type="subcellular location">
    <subcellularLocation>
        <location evidence="2">Periplasm</location>
    </subcellularLocation>
</comment>
<evidence type="ECO:0000256" key="8">
    <source>
        <dbReference type="ARBA" id="ARBA00022801"/>
    </source>
</evidence>
<proteinExistence type="inferred from homology"/>
<evidence type="ECO:0000313" key="14">
    <source>
        <dbReference type="EMBL" id="MCW3474216.1"/>
    </source>
</evidence>
<keyword evidence="12" id="KW-0732">Signal</keyword>